<dbReference type="GO" id="GO:0016830">
    <property type="term" value="F:carbon-carbon lyase activity"/>
    <property type="evidence" value="ECO:0007669"/>
    <property type="project" value="UniProtKB-ARBA"/>
</dbReference>
<comment type="similarity">
    <text evidence="3">Belongs to the DSD1 family.</text>
</comment>
<dbReference type="SMART" id="SM01119">
    <property type="entry name" value="D-ser_dehydrat"/>
    <property type="match status" value="1"/>
</dbReference>
<sequence length="361" mass="38395">MALSEVDTPALVLDLDVFEANLRTMQDWTRRHDIALRPHGKAHKCPEVALRQIALGARGICVQKVSEALPFVAAGVADVHISNEVVGEAKLALLAQLARRARVSVCVDHPENVAALSRAVAAQGTRVDVLVEIDVGHGRCGVASPTAALELARRVESLPGLRFAGIQAYHGSLQHRRGHAERAQACLESAARARQCAEVLHAHGYACPIITGGGTGSAEFDGPGDVYTELQAGSYAFMDVDYGANEWAGELKFGNSLFLLGTVMSTPTPDRVMLDVGLKSTTVECGLPKVHERDNLLYVAANDEHGIVRVAAGTAAPALGEKLRLVPSHVDPTFNLHDELVAVRGGVVEGVWPIAARGFSR</sequence>
<evidence type="ECO:0000256" key="3">
    <source>
        <dbReference type="ARBA" id="ARBA00005323"/>
    </source>
</evidence>
<dbReference type="InterPro" id="IPR026956">
    <property type="entry name" value="D-ser_dehydrat-like_dom"/>
</dbReference>
<gene>
    <name evidence="7" type="ORF">CAL29_31065</name>
</gene>
<comment type="caution">
    <text evidence="7">The sequence shown here is derived from an EMBL/GenBank/DDBJ whole genome shotgun (WGS) entry which is preliminary data.</text>
</comment>
<evidence type="ECO:0000313" key="8">
    <source>
        <dbReference type="Proteomes" id="UP000216020"/>
    </source>
</evidence>
<protein>
    <submittedName>
        <fullName evidence="7">Alanine racemase</fullName>
    </submittedName>
</protein>
<dbReference type="OrthoDB" id="9772497at2"/>
<dbReference type="InterPro" id="IPR042208">
    <property type="entry name" value="D-ser_dehydrat-like_sf"/>
</dbReference>
<dbReference type="GO" id="GO:0008721">
    <property type="term" value="F:D-serine ammonia-lyase activity"/>
    <property type="evidence" value="ECO:0007669"/>
    <property type="project" value="TreeGrafter"/>
</dbReference>
<reference evidence="8" key="1">
    <citation type="submission" date="2017-05" db="EMBL/GenBank/DDBJ databases">
        <title>Complete and WGS of Bordetella genogroups.</title>
        <authorList>
            <person name="Spilker T."/>
            <person name="Lipuma J."/>
        </authorList>
    </citation>
    <scope>NUCLEOTIDE SEQUENCE [LARGE SCALE GENOMIC DNA]</scope>
    <source>
        <strain evidence="8">AU16122</strain>
    </source>
</reference>
<dbReference type="Gene3D" id="2.40.37.20">
    <property type="entry name" value="D-serine dehydratase-like domain"/>
    <property type="match status" value="1"/>
</dbReference>
<organism evidence="7 8">
    <name type="scientific">Bordetella genomosp. 10</name>
    <dbReference type="NCBI Taxonomy" id="1416804"/>
    <lineage>
        <taxon>Bacteria</taxon>
        <taxon>Pseudomonadati</taxon>
        <taxon>Pseudomonadota</taxon>
        <taxon>Betaproteobacteria</taxon>
        <taxon>Burkholderiales</taxon>
        <taxon>Alcaligenaceae</taxon>
        <taxon>Bordetella</taxon>
    </lineage>
</organism>
<keyword evidence="5" id="KW-0456">Lyase</keyword>
<dbReference type="PANTHER" id="PTHR28004:SF2">
    <property type="entry name" value="D-SERINE DEHYDRATASE"/>
    <property type="match status" value="1"/>
</dbReference>
<dbReference type="EMBL" id="NEVM01000005">
    <property type="protein sequence ID" value="OZI32598.1"/>
    <property type="molecule type" value="Genomic_DNA"/>
</dbReference>
<evidence type="ECO:0000313" key="7">
    <source>
        <dbReference type="EMBL" id="OZI32598.1"/>
    </source>
</evidence>
<dbReference type="SUPFAM" id="SSF51419">
    <property type="entry name" value="PLP-binding barrel"/>
    <property type="match status" value="1"/>
</dbReference>
<accession>A0A261S5F1</accession>
<dbReference type="Pfam" id="PF01168">
    <property type="entry name" value="Ala_racemase_N"/>
    <property type="match status" value="1"/>
</dbReference>
<dbReference type="Pfam" id="PF14031">
    <property type="entry name" value="D-ser_dehydrat"/>
    <property type="match status" value="1"/>
</dbReference>
<dbReference type="InterPro" id="IPR001608">
    <property type="entry name" value="Ala_racemase_N"/>
</dbReference>
<evidence type="ECO:0000256" key="2">
    <source>
        <dbReference type="ARBA" id="ARBA00001946"/>
    </source>
</evidence>
<dbReference type="Gene3D" id="3.20.20.10">
    <property type="entry name" value="Alanine racemase"/>
    <property type="match status" value="1"/>
</dbReference>
<comment type="cofactor">
    <cofactor evidence="2">
        <name>Mg(2+)</name>
        <dbReference type="ChEBI" id="CHEBI:18420"/>
    </cofactor>
</comment>
<dbReference type="Proteomes" id="UP000216020">
    <property type="component" value="Unassembled WGS sequence"/>
</dbReference>
<feature type="domain" description="D-serine dehydratase-like" evidence="6">
    <location>
        <begin position="256"/>
        <end position="344"/>
    </location>
</feature>
<evidence type="ECO:0000256" key="4">
    <source>
        <dbReference type="ARBA" id="ARBA00022898"/>
    </source>
</evidence>
<proteinExistence type="inferred from homology"/>
<dbReference type="PANTHER" id="PTHR28004">
    <property type="entry name" value="ZGC:162816-RELATED"/>
    <property type="match status" value="1"/>
</dbReference>
<comment type="cofactor">
    <cofactor evidence="1">
        <name>pyridoxal 5'-phosphate</name>
        <dbReference type="ChEBI" id="CHEBI:597326"/>
    </cofactor>
</comment>
<evidence type="ECO:0000256" key="1">
    <source>
        <dbReference type="ARBA" id="ARBA00001933"/>
    </source>
</evidence>
<dbReference type="InterPro" id="IPR051466">
    <property type="entry name" value="D-amino_acid_metab_enzyme"/>
</dbReference>
<keyword evidence="8" id="KW-1185">Reference proteome</keyword>
<dbReference type="InterPro" id="IPR029066">
    <property type="entry name" value="PLP-binding_barrel"/>
</dbReference>
<keyword evidence="4" id="KW-0663">Pyridoxal phosphate</keyword>
<evidence type="ECO:0000259" key="6">
    <source>
        <dbReference type="SMART" id="SM01119"/>
    </source>
</evidence>
<name>A0A261S5F1_9BORD</name>
<dbReference type="AlphaFoldDB" id="A0A261S5F1"/>
<dbReference type="RefSeq" id="WP_094857015.1">
    <property type="nucleotide sequence ID" value="NZ_NEVM01000005.1"/>
</dbReference>
<evidence type="ECO:0000256" key="5">
    <source>
        <dbReference type="ARBA" id="ARBA00023239"/>
    </source>
</evidence>
<dbReference type="CDD" id="cd06819">
    <property type="entry name" value="PLPDE_III_LS_D-TA"/>
    <property type="match status" value="1"/>
</dbReference>
<dbReference type="GO" id="GO:0036088">
    <property type="term" value="P:D-serine catabolic process"/>
    <property type="evidence" value="ECO:0007669"/>
    <property type="project" value="TreeGrafter"/>
</dbReference>
<dbReference type="FunFam" id="3.20.20.10:FF:000026">
    <property type="entry name" value="D-threonine aldolase"/>
    <property type="match status" value="1"/>
</dbReference>